<organism evidence="2 3">
    <name type="scientific">Planktosalinus lacus</name>
    <dbReference type="NCBI Taxonomy" id="1526573"/>
    <lineage>
        <taxon>Bacteria</taxon>
        <taxon>Pseudomonadati</taxon>
        <taxon>Bacteroidota</taxon>
        <taxon>Flavobacteriia</taxon>
        <taxon>Flavobacteriales</taxon>
        <taxon>Flavobacteriaceae</taxon>
        <taxon>Planktosalinus</taxon>
    </lineage>
</organism>
<dbReference type="RefSeq" id="WP_188443311.1">
    <property type="nucleotide sequence ID" value="NZ_BMGK01000015.1"/>
</dbReference>
<reference evidence="2" key="1">
    <citation type="journal article" date="2014" name="Int. J. Syst. Evol. Microbiol.">
        <title>Complete genome sequence of Corynebacterium casei LMG S-19264T (=DSM 44701T), isolated from a smear-ripened cheese.</title>
        <authorList>
            <consortium name="US DOE Joint Genome Institute (JGI-PGF)"/>
            <person name="Walter F."/>
            <person name="Albersmeier A."/>
            <person name="Kalinowski J."/>
            <person name="Ruckert C."/>
        </authorList>
    </citation>
    <scope>NUCLEOTIDE SEQUENCE</scope>
    <source>
        <strain evidence="2">CGMCC 1.12924</strain>
    </source>
</reference>
<gene>
    <name evidence="2" type="ORF">GCM10011312_26400</name>
</gene>
<reference evidence="2" key="2">
    <citation type="submission" date="2020-09" db="EMBL/GenBank/DDBJ databases">
        <authorList>
            <person name="Sun Q."/>
            <person name="Zhou Y."/>
        </authorList>
    </citation>
    <scope>NUCLEOTIDE SEQUENCE</scope>
    <source>
        <strain evidence="2">CGMCC 1.12924</strain>
    </source>
</reference>
<evidence type="ECO:0000313" key="3">
    <source>
        <dbReference type="Proteomes" id="UP000652231"/>
    </source>
</evidence>
<dbReference type="PANTHER" id="PTHR37309">
    <property type="entry name" value="SLR0284 PROTEIN"/>
    <property type="match status" value="1"/>
</dbReference>
<feature type="transmembrane region" description="Helical" evidence="1">
    <location>
        <begin position="89"/>
        <end position="109"/>
    </location>
</feature>
<dbReference type="EMBL" id="BMGK01000015">
    <property type="protein sequence ID" value="GGE01677.1"/>
    <property type="molecule type" value="Genomic_DNA"/>
</dbReference>
<dbReference type="Pfam" id="PF04020">
    <property type="entry name" value="Phage_holin_4_2"/>
    <property type="match status" value="1"/>
</dbReference>
<dbReference type="InterPro" id="IPR007165">
    <property type="entry name" value="Phage_holin_4_2"/>
</dbReference>
<proteinExistence type="predicted"/>
<dbReference type="AlphaFoldDB" id="A0A8J2VBR6"/>
<sequence length="112" mass="12136">MKLIIQLLLTAIVVLVLAEILPGVGVDAFTTSIIVAAVLALLNVLVKPILVFLTLPATLITFGLFLLVINAVIILLVDYLIPGFSVDGFWWALLFSLLLTISQSILYSLTEK</sequence>
<feature type="transmembrane region" description="Helical" evidence="1">
    <location>
        <begin position="53"/>
        <end position="77"/>
    </location>
</feature>
<protein>
    <submittedName>
        <fullName evidence="2">Membrane protein</fullName>
    </submittedName>
</protein>
<keyword evidence="3" id="KW-1185">Reference proteome</keyword>
<comment type="caution">
    <text evidence="2">The sequence shown here is derived from an EMBL/GenBank/DDBJ whole genome shotgun (WGS) entry which is preliminary data.</text>
</comment>
<evidence type="ECO:0000256" key="1">
    <source>
        <dbReference type="SAM" id="Phobius"/>
    </source>
</evidence>
<name>A0A8J2VBR6_9FLAO</name>
<feature type="transmembrane region" description="Helical" evidence="1">
    <location>
        <begin position="28"/>
        <end position="46"/>
    </location>
</feature>
<keyword evidence="1" id="KW-0812">Transmembrane</keyword>
<accession>A0A8J2VBR6</accession>
<dbReference type="PANTHER" id="PTHR37309:SF1">
    <property type="entry name" value="SLR0284 PROTEIN"/>
    <property type="match status" value="1"/>
</dbReference>
<keyword evidence="1" id="KW-1133">Transmembrane helix</keyword>
<evidence type="ECO:0000313" key="2">
    <source>
        <dbReference type="EMBL" id="GGE01677.1"/>
    </source>
</evidence>
<dbReference type="Proteomes" id="UP000652231">
    <property type="component" value="Unassembled WGS sequence"/>
</dbReference>
<keyword evidence="1" id="KW-0472">Membrane</keyword>